<dbReference type="Gene3D" id="2.10.25.10">
    <property type="entry name" value="Laminin"/>
    <property type="match status" value="1"/>
</dbReference>
<dbReference type="SUPFAM" id="SSF82185">
    <property type="entry name" value="Histone H3 K4-specific methyltransferase SET7/9 N-terminal domain"/>
    <property type="match status" value="1"/>
</dbReference>
<dbReference type="InterPro" id="IPR003409">
    <property type="entry name" value="MORN"/>
</dbReference>
<comment type="caution">
    <text evidence="6">The sequence shown here is derived from an EMBL/GenBank/DDBJ whole genome shotgun (WGS) entry which is preliminary data.</text>
</comment>
<dbReference type="EMBL" id="CAJNOI010002151">
    <property type="protein sequence ID" value="CAF1460612.1"/>
    <property type="molecule type" value="Genomic_DNA"/>
</dbReference>
<evidence type="ECO:0000313" key="7">
    <source>
        <dbReference type="Proteomes" id="UP000663832"/>
    </source>
</evidence>
<feature type="repeat" description="NHL" evidence="3">
    <location>
        <begin position="312"/>
        <end position="343"/>
    </location>
</feature>
<accession>A0A816DEM2</accession>
<sequence>GIMIWSNRDNYVGHWFDSKMHGSGTMQYADRRIYTGGWLNGRKSGPGSMSWPKGEKCDAVWIDDKAVCDAICFPQCSNGGKCTGPNSCTCTSSWTGPRCETQSKFEKWKQNAIIVAGRNGGGQELNQLKYPIGIFIDEKKNIFIADRDNHRIVEWKYNATEGQIIAGGNKEGDRMDQLNEPTDVIVNQQNHSIIIADRGNGRVIQWMDQNQQILIENIYCMGLAMDKHGFLYVSDFMKNEVRRWTMGEYNNEGIVVAGGNGKGDQLNQLNLPTFIFVDKDQSVYVSDLFNHRVMKWRKDAKEGIIVAGGNGRGGNLNQLSYPEGVVVDDFGQIYVADGENHRVMRWYEGKDDGEIVVGGNGQGNQSDQLNNPSGLSFDNKGNLYVVDRLNHRVGKFEIILCMKS</sequence>
<dbReference type="CDD" id="cd05819">
    <property type="entry name" value="NHL"/>
    <property type="match status" value="1"/>
</dbReference>
<proteinExistence type="predicted"/>
<dbReference type="InterPro" id="IPR001258">
    <property type="entry name" value="NHL_repeat"/>
</dbReference>
<dbReference type="InterPro" id="IPR050952">
    <property type="entry name" value="TRIM-NHL_E3_ligases"/>
</dbReference>
<dbReference type="OrthoDB" id="10045365at2759"/>
<evidence type="ECO:0000259" key="4">
    <source>
        <dbReference type="PROSITE" id="PS50026"/>
    </source>
</evidence>
<feature type="non-terminal residue" evidence="6">
    <location>
        <position position="1"/>
    </location>
</feature>
<dbReference type="SUPFAM" id="SSF101898">
    <property type="entry name" value="NHL repeat"/>
    <property type="match status" value="1"/>
</dbReference>
<evidence type="ECO:0000256" key="1">
    <source>
        <dbReference type="ARBA" id="ARBA00022737"/>
    </source>
</evidence>
<dbReference type="InterPro" id="IPR011042">
    <property type="entry name" value="6-blade_b-propeller_TolB-like"/>
</dbReference>
<protein>
    <recommendedName>
        <fullName evidence="4">EGF-like domain-containing protein</fullName>
    </recommendedName>
</protein>
<dbReference type="Proteomes" id="UP000663877">
    <property type="component" value="Unassembled WGS sequence"/>
</dbReference>
<feature type="disulfide bond" evidence="2">
    <location>
        <begin position="72"/>
        <end position="82"/>
    </location>
</feature>
<organism evidence="6 7">
    <name type="scientific">Adineta steineri</name>
    <dbReference type="NCBI Taxonomy" id="433720"/>
    <lineage>
        <taxon>Eukaryota</taxon>
        <taxon>Metazoa</taxon>
        <taxon>Spiralia</taxon>
        <taxon>Gnathifera</taxon>
        <taxon>Rotifera</taxon>
        <taxon>Eurotatoria</taxon>
        <taxon>Bdelloidea</taxon>
        <taxon>Adinetida</taxon>
        <taxon>Adinetidae</taxon>
        <taxon>Adineta</taxon>
    </lineage>
</organism>
<reference evidence="6" key="1">
    <citation type="submission" date="2021-02" db="EMBL/GenBank/DDBJ databases">
        <authorList>
            <person name="Nowell W R."/>
        </authorList>
    </citation>
    <scope>NUCLEOTIDE SEQUENCE</scope>
</reference>
<dbReference type="AlphaFoldDB" id="A0A816DEM2"/>
<dbReference type="SMART" id="SM00698">
    <property type="entry name" value="MORN"/>
    <property type="match status" value="2"/>
</dbReference>
<dbReference type="Gene3D" id="2.20.110.10">
    <property type="entry name" value="Histone H3 K4-specific methyltransferase SET7/9 N-terminal domain"/>
    <property type="match status" value="1"/>
</dbReference>
<feature type="domain" description="EGF-like" evidence="4">
    <location>
        <begin position="69"/>
        <end position="100"/>
    </location>
</feature>
<dbReference type="Pfam" id="PF02493">
    <property type="entry name" value="MORN"/>
    <property type="match status" value="2"/>
</dbReference>
<evidence type="ECO:0000313" key="5">
    <source>
        <dbReference type="EMBL" id="CAF1460612.1"/>
    </source>
</evidence>
<evidence type="ECO:0000256" key="3">
    <source>
        <dbReference type="PROSITE-ProRule" id="PRU00504"/>
    </source>
</evidence>
<dbReference type="Pfam" id="PF01436">
    <property type="entry name" value="NHL"/>
    <property type="match status" value="2"/>
</dbReference>
<gene>
    <name evidence="5" type="ORF">BJG266_LOCUS40955</name>
    <name evidence="6" type="ORF">QVE165_LOCUS57827</name>
</gene>
<dbReference type="PROSITE" id="PS50026">
    <property type="entry name" value="EGF_3"/>
    <property type="match status" value="1"/>
</dbReference>
<keyword evidence="2" id="KW-0245">EGF-like domain</keyword>
<feature type="disulfide bond" evidence="2">
    <location>
        <begin position="90"/>
        <end position="99"/>
    </location>
</feature>
<evidence type="ECO:0000313" key="6">
    <source>
        <dbReference type="EMBL" id="CAF1633124.1"/>
    </source>
</evidence>
<dbReference type="PANTHER" id="PTHR24104:SF25">
    <property type="entry name" value="PROTEIN LIN-41"/>
    <property type="match status" value="1"/>
</dbReference>
<dbReference type="EMBL" id="CAJNOM010002470">
    <property type="protein sequence ID" value="CAF1633124.1"/>
    <property type="molecule type" value="Genomic_DNA"/>
</dbReference>
<dbReference type="PROSITE" id="PS51125">
    <property type="entry name" value="NHL"/>
    <property type="match status" value="1"/>
</dbReference>
<comment type="caution">
    <text evidence="2">Lacks conserved residue(s) required for the propagation of feature annotation.</text>
</comment>
<dbReference type="GO" id="GO:0008270">
    <property type="term" value="F:zinc ion binding"/>
    <property type="evidence" value="ECO:0007669"/>
    <property type="project" value="UniProtKB-KW"/>
</dbReference>
<keyword evidence="2" id="KW-1015">Disulfide bond</keyword>
<dbReference type="Gene3D" id="2.120.10.30">
    <property type="entry name" value="TolB, C-terminal domain"/>
    <property type="match status" value="2"/>
</dbReference>
<name>A0A816DEM2_9BILA</name>
<dbReference type="InterPro" id="IPR000742">
    <property type="entry name" value="EGF"/>
</dbReference>
<dbReference type="PROSITE" id="PS00022">
    <property type="entry name" value="EGF_1"/>
    <property type="match status" value="1"/>
</dbReference>
<keyword evidence="7" id="KW-1185">Reference proteome</keyword>
<dbReference type="CDD" id="cd00054">
    <property type="entry name" value="EGF_CA"/>
    <property type="match status" value="1"/>
</dbReference>
<evidence type="ECO:0000256" key="2">
    <source>
        <dbReference type="PROSITE-ProRule" id="PRU00076"/>
    </source>
</evidence>
<keyword evidence="1" id="KW-0677">Repeat</keyword>
<dbReference type="Proteomes" id="UP000663832">
    <property type="component" value="Unassembled WGS sequence"/>
</dbReference>
<dbReference type="PANTHER" id="PTHR24104">
    <property type="entry name" value="E3 UBIQUITIN-PROTEIN LIGASE NHLRC1-RELATED"/>
    <property type="match status" value="1"/>
</dbReference>